<name>A0AAN8P4E6_PATCE</name>
<evidence type="ECO:0000313" key="1">
    <source>
        <dbReference type="EMBL" id="KAK6170277.1"/>
    </source>
</evidence>
<dbReference type="EMBL" id="JAZGQO010000014">
    <property type="protein sequence ID" value="KAK6170277.1"/>
    <property type="molecule type" value="Genomic_DNA"/>
</dbReference>
<comment type="caution">
    <text evidence="1">The sequence shown here is derived from an EMBL/GenBank/DDBJ whole genome shotgun (WGS) entry which is preliminary data.</text>
</comment>
<gene>
    <name evidence="1" type="ORF">SNE40_018704</name>
</gene>
<accession>A0AAN8P4E6</accession>
<reference evidence="1 2" key="1">
    <citation type="submission" date="2024-01" db="EMBL/GenBank/DDBJ databases">
        <title>The genome of the rayed Mediterranean limpet Patella caerulea (Linnaeus, 1758).</title>
        <authorList>
            <person name="Anh-Thu Weber A."/>
            <person name="Halstead-Nussloch G."/>
        </authorList>
    </citation>
    <scope>NUCLEOTIDE SEQUENCE [LARGE SCALE GENOMIC DNA]</scope>
    <source>
        <strain evidence="1">AATW-2023a</strain>
        <tissue evidence="1">Whole specimen</tissue>
    </source>
</reference>
<evidence type="ECO:0000313" key="2">
    <source>
        <dbReference type="Proteomes" id="UP001347796"/>
    </source>
</evidence>
<sequence length="280" mass="31709">MKTFLVILTTVTATNAFFFNLVDYFSRDNWNALRVRFGANPLESNFDSLPRTVADAVKNKFTKISGCEDIASFRGNRYVKDDDYAIVLLYDVQGYIAGMQAGIPDGQENKYPFDGIKPPFINDNGYNYMTAYFVDPSTICKTGRSSSDFEDSGTGTNLYFQNGNNPETNHMLIPRDEAAIGDPKWKKGKCFQGMGVHYWYDARTDTDCNAFFPVFLLYNRGKLNGFGWAFTTDLTSPRYEHPDPSVFKAFITEVPECLYTVGKIATMHIYMTDTPQLNLC</sequence>
<protein>
    <submittedName>
        <fullName evidence="1">Uncharacterized protein</fullName>
    </submittedName>
</protein>
<organism evidence="1 2">
    <name type="scientific">Patella caerulea</name>
    <name type="common">Rayed Mediterranean limpet</name>
    <dbReference type="NCBI Taxonomy" id="87958"/>
    <lineage>
        <taxon>Eukaryota</taxon>
        <taxon>Metazoa</taxon>
        <taxon>Spiralia</taxon>
        <taxon>Lophotrochozoa</taxon>
        <taxon>Mollusca</taxon>
        <taxon>Gastropoda</taxon>
        <taxon>Patellogastropoda</taxon>
        <taxon>Patelloidea</taxon>
        <taxon>Patellidae</taxon>
        <taxon>Patella</taxon>
    </lineage>
</organism>
<proteinExistence type="predicted"/>
<dbReference type="Proteomes" id="UP001347796">
    <property type="component" value="Unassembled WGS sequence"/>
</dbReference>
<keyword evidence="2" id="KW-1185">Reference proteome</keyword>
<dbReference type="AlphaFoldDB" id="A0AAN8P4E6"/>